<organism evidence="6 7">
    <name type="scientific">Catenulispora yoronensis</name>
    <dbReference type="NCBI Taxonomy" id="450799"/>
    <lineage>
        <taxon>Bacteria</taxon>
        <taxon>Bacillati</taxon>
        <taxon>Actinomycetota</taxon>
        <taxon>Actinomycetes</taxon>
        <taxon>Catenulisporales</taxon>
        <taxon>Catenulisporaceae</taxon>
        <taxon>Catenulispora</taxon>
    </lineage>
</organism>
<evidence type="ECO:0000313" key="7">
    <source>
        <dbReference type="Proteomes" id="UP001500751"/>
    </source>
</evidence>
<keyword evidence="7" id="KW-1185">Reference proteome</keyword>
<dbReference type="Proteomes" id="UP001500751">
    <property type="component" value="Unassembled WGS sequence"/>
</dbReference>
<reference evidence="6 7" key="1">
    <citation type="journal article" date="2019" name="Int. J. Syst. Evol. Microbiol.">
        <title>The Global Catalogue of Microorganisms (GCM) 10K type strain sequencing project: providing services to taxonomists for standard genome sequencing and annotation.</title>
        <authorList>
            <consortium name="The Broad Institute Genomics Platform"/>
            <consortium name="The Broad Institute Genome Sequencing Center for Infectious Disease"/>
            <person name="Wu L."/>
            <person name="Ma J."/>
        </authorList>
    </citation>
    <scope>NUCLEOTIDE SEQUENCE [LARGE SCALE GENOMIC DNA]</scope>
    <source>
        <strain evidence="6 7">JCM 16014</strain>
    </source>
</reference>
<dbReference type="CDD" id="cd14667">
    <property type="entry name" value="3D_containing_proteins"/>
    <property type="match status" value="1"/>
</dbReference>
<evidence type="ECO:0000256" key="3">
    <source>
        <dbReference type="SAM" id="MobiDB-lite"/>
    </source>
</evidence>
<feature type="compositionally biased region" description="Low complexity" evidence="3">
    <location>
        <begin position="283"/>
        <end position="341"/>
    </location>
</feature>
<sequence length="392" mass="39911">MISKLSSRFKAGVVAACAAALGVAALVAAPLIPTASAAGATGPAANLPSCGFWAPDVTAPARSVTPWTKPLQTAGAVNFSTRQAAPTITSTMANGQVTITVAPVANAVAYKVWRDGVTIGYISYWGQTTPLTVTDTTPCASSYYDVIAMYDTNNNDASYGQLSVPYWLNNDGSISPGTGSVAPGTTLSNFMVTSYDNLGPTATGFNAQIGVCATDPRYIPWGTYFTVPDYGTCMAGDLGTWIQGNIVDIWLPSGQASDWGVQKRNLTVIANPYGGTPQPPTSSGPTTSSSGGNTSTSPGGPSSSSPTKTTPSSSTPSSTPSSKPSSTASSTSSPSPSASGTCATAWNASTSYNNGQVVSYSGHNYTATWYSAGAVPNASTSWAVWKDSGACH</sequence>
<evidence type="ECO:0000259" key="5">
    <source>
        <dbReference type="SMART" id="SM00495"/>
    </source>
</evidence>
<dbReference type="InterPro" id="IPR051933">
    <property type="entry name" value="Resuscitation_pf_RpfB"/>
</dbReference>
<keyword evidence="2" id="KW-0378">Hydrolase</keyword>
<comment type="caution">
    <text evidence="6">The sequence shown here is derived from an EMBL/GenBank/DDBJ whole genome shotgun (WGS) entry which is preliminary data.</text>
</comment>
<dbReference type="Pfam" id="PF06725">
    <property type="entry name" value="3D"/>
    <property type="match status" value="1"/>
</dbReference>
<dbReference type="CDD" id="cd12215">
    <property type="entry name" value="ChiC_BD"/>
    <property type="match status" value="1"/>
</dbReference>
<dbReference type="InterPro" id="IPR036573">
    <property type="entry name" value="CBM_sf_5/12"/>
</dbReference>
<dbReference type="Gene3D" id="2.10.10.20">
    <property type="entry name" value="Carbohydrate-binding module superfamily 5/12"/>
    <property type="match status" value="1"/>
</dbReference>
<dbReference type="PANTHER" id="PTHR39160">
    <property type="entry name" value="CELL WALL-BINDING PROTEIN YOCH"/>
    <property type="match status" value="1"/>
</dbReference>
<dbReference type="PANTHER" id="PTHR39160:SF4">
    <property type="entry name" value="RESUSCITATION-PROMOTING FACTOR RPFB"/>
    <property type="match status" value="1"/>
</dbReference>
<name>A0ABN2U7G7_9ACTN</name>
<accession>A0ABN2U7G7</accession>
<feature type="signal peptide" evidence="4">
    <location>
        <begin position="1"/>
        <end position="40"/>
    </location>
</feature>
<keyword evidence="1 4" id="KW-0732">Signal</keyword>
<dbReference type="InterPro" id="IPR003610">
    <property type="entry name" value="CBM5/12"/>
</dbReference>
<dbReference type="EMBL" id="BAAAQN010000017">
    <property type="protein sequence ID" value="GAA2030785.1"/>
    <property type="molecule type" value="Genomic_DNA"/>
</dbReference>
<feature type="region of interest" description="Disordered" evidence="3">
    <location>
        <begin position="270"/>
        <end position="342"/>
    </location>
</feature>
<feature type="chain" id="PRO_5046097654" description="Chitin-binding type-3 domain-containing protein" evidence="4">
    <location>
        <begin position="41"/>
        <end position="392"/>
    </location>
</feature>
<gene>
    <name evidence="6" type="ORF">GCM10009839_33240</name>
</gene>
<dbReference type="SMART" id="SM00495">
    <property type="entry name" value="ChtBD3"/>
    <property type="match status" value="1"/>
</dbReference>
<evidence type="ECO:0000256" key="1">
    <source>
        <dbReference type="ARBA" id="ARBA00022729"/>
    </source>
</evidence>
<dbReference type="SUPFAM" id="SSF51055">
    <property type="entry name" value="Carbohydrate binding domain"/>
    <property type="match status" value="1"/>
</dbReference>
<evidence type="ECO:0000313" key="6">
    <source>
        <dbReference type="EMBL" id="GAA2030785.1"/>
    </source>
</evidence>
<feature type="domain" description="Chitin-binding type-3" evidence="5">
    <location>
        <begin position="343"/>
        <end position="388"/>
    </location>
</feature>
<evidence type="ECO:0000256" key="4">
    <source>
        <dbReference type="SAM" id="SignalP"/>
    </source>
</evidence>
<protein>
    <recommendedName>
        <fullName evidence="5">Chitin-binding type-3 domain-containing protein</fullName>
    </recommendedName>
</protein>
<dbReference type="InterPro" id="IPR059180">
    <property type="entry name" value="3D_YorM"/>
</dbReference>
<evidence type="ECO:0000256" key="2">
    <source>
        <dbReference type="ARBA" id="ARBA00022801"/>
    </source>
</evidence>
<dbReference type="InterPro" id="IPR010611">
    <property type="entry name" value="3D_dom"/>
</dbReference>
<dbReference type="Pfam" id="PF02839">
    <property type="entry name" value="CBM_5_12"/>
    <property type="match status" value="1"/>
</dbReference>
<proteinExistence type="predicted"/>